<accession>A0ABS5ZZG0</accession>
<gene>
    <name evidence="2" type="ORF">HAP95_10490</name>
</gene>
<reference evidence="2 3" key="1">
    <citation type="journal article" date="2021" name="ISME J.">
        <title>Genomic evolution of the class Acidithiobacillia: deep-branching Proteobacteria living in extreme acidic conditions.</title>
        <authorList>
            <person name="Moya-Beltran A."/>
            <person name="Beard S."/>
            <person name="Rojas-Villalobos C."/>
            <person name="Issotta F."/>
            <person name="Gallardo Y."/>
            <person name="Ulloa R."/>
            <person name="Giaveno A."/>
            <person name="Degli Esposti M."/>
            <person name="Johnson D.B."/>
            <person name="Quatrini R."/>
        </authorList>
    </citation>
    <scope>NUCLEOTIDE SEQUENCE [LARGE SCALE GENOMIC DNA]</scope>
    <source>
        <strain evidence="2 3">RW2</strain>
    </source>
</reference>
<dbReference type="RefSeq" id="WP_215884168.1">
    <property type="nucleotide sequence ID" value="NZ_JAAOMP010000121.1"/>
</dbReference>
<dbReference type="Proteomes" id="UP000755654">
    <property type="component" value="Unassembled WGS sequence"/>
</dbReference>
<keyword evidence="1" id="KW-0812">Transmembrane</keyword>
<organism evidence="2 3">
    <name type="scientific">Acidithiobacillus sulfurivorans</name>
    <dbReference type="NCBI Taxonomy" id="1958756"/>
    <lineage>
        <taxon>Bacteria</taxon>
        <taxon>Pseudomonadati</taxon>
        <taxon>Pseudomonadota</taxon>
        <taxon>Acidithiobacillia</taxon>
        <taxon>Acidithiobacillales</taxon>
        <taxon>Acidithiobacillaceae</taxon>
        <taxon>Acidithiobacillus</taxon>
    </lineage>
</organism>
<proteinExistence type="predicted"/>
<keyword evidence="3" id="KW-1185">Reference proteome</keyword>
<evidence type="ECO:0000313" key="2">
    <source>
        <dbReference type="EMBL" id="MBU2760569.1"/>
    </source>
</evidence>
<evidence type="ECO:0000313" key="3">
    <source>
        <dbReference type="Proteomes" id="UP000755654"/>
    </source>
</evidence>
<sequence length="85" mass="9435">MSVENSDGKELRNVALAIGTARTRWGHYLKVSTFFITFVLTLLIPMGVIVIYYLWKHGAQIISEREALTVSSATILDYGNGTGEE</sequence>
<keyword evidence="1" id="KW-1133">Transmembrane helix</keyword>
<keyword evidence="1" id="KW-0472">Membrane</keyword>
<dbReference type="EMBL" id="JAAOMP010000121">
    <property type="protein sequence ID" value="MBU2760569.1"/>
    <property type="molecule type" value="Genomic_DNA"/>
</dbReference>
<evidence type="ECO:0000256" key="1">
    <source>
        <dbReference type="SAM" id="Phobius"/>
    </source>
</evidence>
<protein>
    <submittedName>
        <fullName evidence="2">Uncharacterized protein</fullName>
    </submittedName>
</protein>
<comment type="caution">
    <text evidence="2">The sequence shown here is derived from an EMBL/GenBank/DDBJ whole genome shotgun (WGS) entry which is preliminary data.</text>
</comment>
<name>A0ABS5ZZG0_9PROT</name>
<feature type="transmembrane region" description="Helical" evidence="1">
    <location>
        <begin position="34"/>
        <end position="55"/>
    </location>
</feature>